<dbReference type="Gene3D" id="3.30.1370.110">
    <property type="match status" value="1"/>
</dbReference>
<dbReference type="SMART" id="SM00463">
    <property type="entry name" value="SMR"/>
    <property type="match status" value="1"/>
</dbReference>
<sequence>MARKKRKTATTCSKESDFTHTPFRDLKGVSVCRAVHRESTPAAEPPQLKGAQDKPADEALFLEEMALLRVKASRGQDDGGDVPACAAPMDEDERGQDPQGSAQGEDQALFLSALGDMERTFVDEIPSEPSPPQASPRRMRELNRGRRRPEAELDLHGLDRIRARERVRHFLDNCRHQGLSTVLVITGRGLHSGDEPVLRTDLESFLAEEGRTWAVEWGRAPRQYGGAGALVIFLKK</sequence>
<evidence type="ECO:0000313" key="3">
    <source>
        <dbReference type="EMBL" id="SDL92668.1"/>
    </source>
</evidence>
<feature type="domain" description="Smr" evidence="2">
    <location>
        <begin position="153"/>
        <end position="235"/>
    </location>
</feature>
<dbReference type="PANTHER" id="PTHR35562:SF2">
    <property type="entry name" value="DNA ENDONUCLEASE SMRA-RELATED"/>
    <property type="match status" value="1"/>
</dbReference>
<proteinExistence type="predicted"/>
<dbReference type="PANTHER" id="PTHR35562">
    <property type="entry name" value="DNA ENDONUCLEASE SMRA-RELATED"/>
    <property type="match status" value="1"/>
</dbReference>
<keyword evidence="3" id="KW-0255">Endonuclease</keyword>
<feature type="region of interest" description="Disordered" evidence="1">
    <location>
        <begin position="37"/>
        <end position="57"/>
    </location>
</feature>
<evidence type="ECO:0000256" key="1">
    <source>
        <dbReference type="SAM" id="MobiDB-lite"/>
    </source>
</evidence>
<dbReference type="PROSITE" id="PS50828">
    <property type="entry name" value="SMR"/>
    <property type="match status" value="1"/>
</dbReference>
<gene>
    <name evidence="3" type="ORF">SAMN05660860_01452</name>
</gene>
<dbReference type="AlphaFoldDB" id="A0A1G9P1J2"/>
<dbReference type="Proteomes" id="UP000182146">
    <property type="component" value="Unassembled WGS sequence"/>
</dbReference>
<dbReference type="EMBL" id="FNGU01000003">
    <property type="protein sequence ID" value="SDL92668.1"/>
    <property type="molecule type" value="Genomic_DNA"/>
</dbReference>
<name>A0A1G9P1J2_9BACT</name>
<dbReference type="SUPFAM" id="SSF160443">
    <property type="entry name" value="SMR domain-like"/>
    <property type="match status" value="1"/>
</dbReference>
<feature type="region of interest" description="Disordered" evidence="1">
    <location>
        <begin position="1"/>
        <end position="21"/>
    </location>
</feature>
<dbReference type="RefSeq" id="WP_052446239.1">
    <property type="nucleotide sequence ID" value="NZ_FNGU01000003.1"/>
</dbReference>
<keyword evidence="3" id="KW-0378">Hydrolase</keyword>
<dbReference type="Pfam" id="PF01713">
    <property type="entry name" value="Smr"/>
    <property type="match status" value="1"/>
</dbReference>
<dbReference type="STRING" id="392333.SAMN05660860_01452"/>
<evidence type="ECO:0000313" key="4">
    <source>
        <dbReference type="Proteomes" id="UP000182146"/>
    </source>
</evidence>
<evidence type="ECO:0000259" key="2">
    <source>
        <dbReference type="PROSITE" id="PS50828"/>
    </source>
</evidence>
<feature type="region of interest" description="Disordered" evidence="1">
    <location>
        <begin position="123"/>
        <end position="148"/>
    </location>
</feature>
<reference evidence="3 4" key="1">
    <citation type="submission" date="2016-10" db="EMBL/GenBank/DDBJ databases">
        <authorList>
            <person name="de Groot N.N."/>
        </authorList>
    </citation>
    <scope>NUCLEOTIDE SEQUENCE [LARGE SCALE GENOMIC DNA]</scope>
    <source>
        <strain evidence="3 4">DSM 17813</strain>
    </source>
</reference>
<dbReference type="GO" id="GO:0004519">
    <property type="term" value="F:endonuclease activity"/>
    <property type="evidence" value="ECO:0007669"/>
    <property type="project" value="UniProtKB-KW"/>
</dbReference>
<dbReference type="InterPro" id="IPR036063">
    <property type="entry name" value="Smr_dom_sf"/>
</dbReference>
<accession>A0A1G9P1J2</accession>
<organism evidence="3 4">
    <name type="scientific">Geoalkalibacter ferrihydriticus</name>
    <dbReference type="NCBI Taxonomy" id="392333"/>
    <lineage>
        <taxon>Bacteria</taxon>
        <taxon>Pseudomonadati</taxon>
        <taxon>Thermodesulfobacteriota</taxon>
        <taxon>Desulfuromonadia</taxon>
        <taxon>Desulfuromonadales</taxon>
        <taxon>Geoalkalibacteraceae</taxon>
        <taxon>Geoalkalibacter</taxon>
    </lineage>
</organism>
<keyword evidence="3" id="KW-0540">Nuclease</keyword>
<feature type="region of interest" description="Disordered" evidence="1">
    <location>
        <begin position="72"/>
        <end position="103"/>
    </location>
</feature>
<feature type="compositionally biased region" description="Basic and acidic residues" evidence="1">
    <location>
        <begin position="138"/>
        <end position="148"/>
    </location>
</feature>
<dbReference type="InterPro" id="IPR002625">
    <property type="entry name" value="Smr_dom"/>
</dbReference>
<protein>
    <submittedName>
        <fullName evidence="3">DNA-nicking endonuclease, Smr domain</fullName>
    </submittedName>
</protein>
<dbReference type="OrthoDB" id="9808881at2"/>